<evidence type="ECO:0000256" key="4">
    <source>
        <dbReference type="ARBA" id="ARBA00022679"/>
    </source>
</evidence>
<evidence type="ECO:0000256" key="6">
    <source>
        <dbReference type="ARBA" id="ARBA00022777"/>
    </source>
</evidence>
<evidence type="ECO:0000256" key="9">
    <source>
        <dbReference type="ARBA" id="ARBA00044613"/>
    </source>
</evidence>
<dbReference type="GO" id="GO:0004340">
    <property type="term" value="F:glucokinase activity"/>
    <property type="evidence" value="ECO:0007669"/>
    <property type="project" value="TreeGrafter"/>
</dbReference>
<keyword evidence="15" id="KW-1185">Reference proteome</keyword>
<evidence type="ECO:0000259" key="12">
    <source>
        <dbReference type="Pfam" id="PF00349"/>
    </source>
</evidence>
<comment type="similarity">
    <text evidence="3 11">Belongs to the hexokinase family.</text>
</comment>
<dbReference type="GO" id="GO:0005524">
    <property type="term" value="F:ATP binding"/>
    <property type="evidence" value="ECO:0007669"/>
    <property type="project" value="UniProtKB-UniRule"/>
</dbReference>
<dbReference type="PRINTS" id="PR00475">
    <property type="entry name" value="HEXOKINASE"/>
</dbReference>
<comment type="pathway">
    <text evidence="2">Carbohydrate metabolism; hexose metabolism.</text>
</comment>
<name>A0A9W8IKP6_9FUNG</name>
<dbReference type="GO" id="GO:0001678">
    <property type="term" value="P:intracellular glucose homeostasis"/>
    <property type="evidence" value="ECO:0007669"/>
    <property type="project" value="InterPro"/>
</dbReference>
<dbReference type="Proteomes" id="UP001140074">
    <property type="component" value="Unassembled WGS sequence"/>
</dbReference>
<evidence type="ECO:0000256" key="3">
    <source>
        <dbReference type="ARBA" id="ARBA00009225"/>
    </source>
</evidence>
<comment type="catalytic activity">
    <reaction evidence="9">
        <text>a D-hexose + ATP = a D-hexose 6-phosphate + ADP + H(+)</text>
        <dbReference type="Rhea" id="RHEA:22740"/>
        <dbReference type="ChEBI" id="CHEBI:4194"/>
        <dbReference type="ChEBI" id="CHEBI:15378"/>
        <dbReference type="ChEBI" id="CHEBI:30616"/>
        <dbReference type="ChEBI" id="CHEBI:229467"/>
        <dbReference type="ChEBI" id="CHEBI:456216"/>
        <dbReference type="EC" id="2.7.1.1"/>
    </reaction>
    <physiologicalReaction direction="left-to-right" evidence="9">
        <dbReference type="Rhea" id="RHEA:22741"/>
    </physiologicalReaction>
</comment>
<dbReference type="InterPro" id="IPR022672">
    <property type="entry name" value="Hexokinase_N"/>
</dbReference>
<dbReference type="AlphaFoldDB" id="A0A9W8IKP6"/>
<keyword evidence="8 11" id="KW-0324">Glycolysis</keyword>
<dbReference type="Pfam" id="PF03727">
    <property type="entry name" value="Hexokinase_2"/>
    <property type="match status" value="1"/>
</dbReference>
<evidence type="ECO:0000313" key="15">
    <source>
        <dbReference type="Proteomes" id="UP001140074"/>
    </source>
</evidence>
<evidence type="ECO:0000256" key="1">
    <source>
        <dbReference type="ARBA" id="ARBA00004888"/>
    </source>
</evidence>
<dbReference type="SUPFAM" id="SSF53067">
    <property type="entry name" value="Actin-like ATPase domain"/>
    <property type="match status" value="2"/>
</dbReference>
<dbReference type="Gene3D" id="3.30.420.40">
    <property type="match status" value="1"/>
</dbReference>
<dbReference type="CDD" id="cd24000">
    <property type="entry name" value="ASKHA_NBD_HK"/>
    <property type="match status" value="1"/>
</dbReference>
<dbReference type="Gene3D" id="3.40.367.20">
    <property type="match status" value="1"/>
</dbReference>
<dbReference type="InterPro" id="IPR022673">
    <property type="entry name" value="Hexokinase_C"/>
</dbReference>
<sequence>MTVISSSACVLSDKQRARLSQIEQAFAVSTDQLHKIVKHIRTELSLGLKHDNDSSLCMSPSFVHQRTAPSGTSLGMGIEASGRRIRITSVTFHDSSITHTSTQVFVTPAGKSISAFFEHTAFCLREFLQARNLNEVLPLGITIGLPISEERVSEQTKEDSLDLCGKNVARKLCDIFLRGHLPVRVTSVTNSAVSRLVAARHADKTTGIAASFNHGVNAAYFEQLANVERLGQARGSVAVNTEIGRFSSHALPLTQWDHRVDRESKHPGTRPLEKLVADQYLGEIVRNLITDLMDERLLFTLSSNPKTISTEYTFHTAYMAPIIDNKDNAAAILETEFGIVTSEADCLIVRALCDIVANRSALLSGAMLAALALKSGAKSVALSGVLFDVNQKLCDDAVGTMQALLASTKAGVEVSFQHRGAEVLGAAINAASI</sequence>
<dbReference type="EMBL" id="JANBUY010000339">
    <property type="protein sequence ID" value="KAJ2859937.1"/>
    <property type="molecule type" value="Genomic_DNA"/>
</dbReference>
<dbReference type="GO" id="GO:0005739">
    <property type="term" value="C:mitochondrion"/>
    <property type="evidence" value="ECO:0007669"/>
    <property type="project" value="TreeGrafter"/>
</dbReference>
<dbReference type="Pfam" id="PF00349">
    <property type="entry name" value="Hexokinase_1"/>
    <property type="match status" value="1"/>
</dbReference>
<evidence type="ECO:0000256" key="7">
    <source>
        <dbReference type="ARBA" id="ARBA00022840"/>
    </source>
</evidence>
<evidence type="ECO:0000259" key="13">
    <source>
        <dbReference type="Pfam" id="PF03727"/>
    </source>
</evidence>
<evidence type="ECO:0000256" key="10">
    <source>
        <dbReference type="ARBA" id="ARBA00047905"/>
    </source>
</evidence>
<keyword evidence="4 11" id="KW-0808">Transferase</keyword>
<evidence type="ECO:0000313" key="14">
    <source>
        <dbReference type="EMBL" id="KAJ2859937.1"/>
    </source>
</evidence>
<dbReference type="GO" id="GO:0006006">
    <property type="term" value="P:glucose metabolic process"/>
    <property type="evidence" value="ECO:0007669"/>
    <property type="project" value="TreeGrafter"/>
</dbReference>
<keyword evidence="6 11" id="KW-0418">Kinase</keyword>
<comment type="caution">
    <text evidence="14">The sequence shown here is derived from an EMBL/GenBank/DDBJ whole genome shotgun (WGS) entry which is preliminary data.</text>
</comment>
<gene>
    <name evidence="14" type="ORF">GGH94_005813</name>
</gene>
<organism evidence="14 15">
    <name type="scientific">Coemansia aciculifera</name>
    <dbReference type="NCBI Taxonomy" id="417176"/>
    <lineage>
        <taxon>Eukaryota</taxon>
        <taxon>Fungi</taxon>
        <taxon>Fungi incertae sedis</taxon>
        <taxon>Zoopagomycota</taxon>
        <taxon>Kickxellomycotina</taxon>
        <taxon>Kickxellomycetes</taxon>
        <taxon>Kickxellales</taxon>
        <taxon>Kickxellaceae</taxon>
        <taxon>Coemansia</taxon>
    </lineage>
</organism>
<feature type="domain" description="Hexokinase N-terminal" evidence="12">
    <location>
        <begin position="19"/>
        <end position="199"/>
    </location>
</feature>
<comment type="pathway">
    <text evidence="1">Carbohydrate degradation; glycolysis; D-glyceraldehyde 3-phosphate and glycerone phosphate from D-glucose: step 1/4.</text>
</comment>
<feature type="domain" description="Hexokinase C-terminal" evidence="13">
    <location>
        <begin position="209"/>
        <end position="431"/>
    </location>
</feature>
<dbReference type="InterPro" id="IPR043129">
    <property type="entry name" value="ATPase_NBD"/>
</dbReference>
<evidence type="ECO:0000256" key="8">
    <source>
        <dbReference type="ARBA" id="ARBA00023152"/>
    </source>
</evidence>
<evidence type="ECO:0000256" key="5">
    <source>
        <dbReference type="ARBA" id="ARBA00022741"/>
    </source>
</evidence>
<reference evidence="14" key="1">
    <citation type="submission" date="2022-07" db="EMBL/GenBank/DDBJ databases">
        <title>Phylogenomic reconstructions and comparative analyses of Kickxellomycotina fungi.</title>
        <authorList>
            <person name="Reynolds N.K."/>
            <person name="Stajich J.E."/>
            <person name="Barry K."/>
            <person name="Grigoriev I.V."/>
            <person name="Crous P."/>
            <person name="Smith M.E."/>
        </authorList>
    </citation>
    <scope>NUCLEOTIDE SEQUENCE</scope>
    <source>
        <strain evidence="14">RSA 476</strain>
    </source>
</reference>
<dbReference type="EC" id="2.7.1.-" evidence="11"/>
<keyword evidence="7 11" id="KW-0067">ATP-binding</keyword>
<evidence type="ECO:0000256" key="2">
    <source>
        <dbReference type="ARBA" id="ARBA00005028"/>
    </source>
</evidence>
<dbReference type="GO" id="GO:0005536">
    <property type="term" value="F:D-glucose binding"/>
    <property type="evidence" value="ECO:0007669"/>
    <property type="project" value="InterPro"/>
</dbReference>
<keyword evidence="5 11" id="KW-0547">Nucleotide-binding</keyword>
<dbReference type="PANTHER" id="PTHR19443:SF16">
    <property type="entry name" value="HEXOKINASE TYPE 1-RELATED"/>
    <property type="match status" value="1"/>
</dbReference>
<comment type="catalytic activity">
    <reaction evidence="10">
        <text>D-fructose + ATP = D-fructose 6-phosphate + ADP + H(+)</text>
        <dbReference type="Rhea" id="RHEA:16125"/>
        <dbReference type="ChEBI" id="CHEBI:15378"/>
        <dbReference type="ChEBI" id="CHEBI:30616"/>
        <dbReference type="ChEBI" id="CHEBI:37721"/>
        <dbReference type="ChEBI" id="CHEBI:61527"/>
        <dbReference type="ChEBI" id="CHEBI:456216"/>
        <dbReference type="EC" id="2.7.1.1"/>
    </reaction>
    <physiologicalReaction direction="left-to-right" evidence="10">
        <dbReference type="Rhea" id="RHEA:16126"/>
    </physiologicalReaction>
</comment>
<dbReference type="GO" id="GO:0008865">
    <property type="term" value="F:fructokinase activity"/>
    <property type="evidence" value="ECO:0007669"/>
    <property type="project" value="TreeGrafter"/>
</dbReference>
<accession>A0A9W8IKP6</accession>
<dbReference type="GO" id="GO:0006096">
    <property type="term" value="P:glycolytic process"/>
    <property type="evidence" value="ECO:0007669"/>
    <property type="project" value="UniProtKB-KW"/>
</dbReference>
<dbReference type="PANTHER" id="PTHR19443">
    <property type="entry name" value="HEXOKINASE"/>
    <property type="match status" value="1"/>
</dbReference>
<proteinExistence type="inferred from homology"/>
<dbReference type="InterPro" id="IPR001312">
    <property type="entry name" value="Hexokinase"/>
</dbReference>
<protein>
    <recommendedName>
        <fullName evidence="11">Phosphotransferase</fullName>
        <ecNumber evidence="11">2.7.1.-</ecNumber>
    </recommendedName>
</protein>
<dbReference type="GO" id="GO:0005829">
    <property type="term" value="C:cytosol"/>
    <property type="evidence" value="ECO:0007669"/>
    <property type="project" value="TreeGrafter"/>
</dbReference>
<dbReference type="PROSITE" id="PS51748">
    <property type="entry name" value="HEXOKINASE_2"/>
    <property type="match status" value="1"/>
</dbReference>
<evidence type="ECO:0000256" key="11">
    <source>
        <dbReference type="RuleBase" id="RU362007"/>
    </source>
</evidence>